<dbReference type="Gene3D" id="3.30.43.10">
    <property type="entry name" value="Uridine Diphospho-n-acetylenolpyruvylglucosamine Reductase, domain 2"/>
    <property type="match status" value="1"/>
</dbReference>
<comment type="similarity">
    <text evidence="2">Belongs to the FAD-binding oxidoreductase/transferase type 4 family.</text>
</comment>
<feature type="domain" description="FAD-binding PCMH-type" evidence="5">
    <location>
        <begin position="38"/>
        <end position="217"/>
    </location>
</feature>
<evidence type="ECO:0000256" key="4">
    <source>
        <dbReference type="ARBA" id="ARBA00022827"/>
    </source>
</evidence>
<dbReference type="InterPro" id="IPR006094">
    <property type="entry name" value="Oxid_FAD_bind_N"/>
</dbReference>
<dbReference type="AlphaFoldDB" id="A0A1N7PF69"/>
<dbReference type="OrthoDB" id="9815648at2"/>
<dbReference type="PANTHER" id="PTHR43716">
    <property type="entry name" value="D-2-HYDROXYGLUTARATE DEHYDROGENASE, MITOCHONDRIAL"/>
    <property type="match status" value="1"/>
</dbReference>
<dbReference type="Gene3D" id="3.30.465.10">
    <property type="match status" value="1"/>
</dbReference>
<dbReference type="Pfam" id="PF02913">
    <property type="entry name" value="FAD-oxidase_C"/>
    <property type="match status" value="1"/>
</dbReference>
<evidence type="ECO:0000256" key="1">
    <source>
        <dbReference type="ARBA" id="ARBA00001974"/>
    </source>
</evidence>
<keyword evidence="4" id="KW-0274">FAD</keyword>
<evidence type="ECO:0000256" key="2">
    <source>
        <dbReference type="ARBA" id="ARBA00008000"/>
    </source>
</evidence>
<comment type="cofactor">
    <cofactor evidence="1">
        <name>FAD</name>
        <dbReference type="ChEBI" id="CHEBI:57692"/>
    </cofactor>
</comment>
<reference evidence="6 7" key="1">
    <citation type="submission" date="2017-01" db="EMBL/GenBank/DDBJ databases">
        <authorList>
            <person name="Mah S.A."/>
            <person name="Swanson W.J."/>
            <person name="Moy G.W."/>
            <person name="Vacquier V.D."/>
        </authorList>
    </citation>
    <scope>NUCLEOTIDE SEQUENCE [LARGE SCALE GENOMIC DNA]</scope>
    <source>
        <strain evidence="6 7">DSM 11589</strain>
    </source>
</reference>
<dbReference type="SUPFAM" id="SSF55103">
    <property type="entry name" value="FAD-linked oxidases, C-terminal domain"/>
    <property type="match status" value="1"/>
</dbReference>
<dbReference type="GO" id="GO:0071949">
    <property type="term" value="F:FAD binding"/>
    <property type="evidence" value="ECO:0007669"/>
    <property type="project" value="InterPro"/>
</dbReference>
<dbReference type="InterPro" id="IPR016166">
    <property type="entry name" value="FAD-bd_PCMH"/>
</dbReference>
<accession>A0A1N7PF69</accession>
<dbReference type="GO" id="GO:0022904">
    <property type="term" value="P:respiratory electron transport chain"/>
    <property type="evidence" value="ECO:0007669"/>
    <property type="project" value="TreeGrafter"/>
</dbReference>
<evidence type="ECO:0000313" key="7">
    <source>
        <dbReference type="Proteomes" id="UP000185678"/>
    </source>
</evidence>
<dbReference type="PROSITE" id="PS51387">
    <property type="entry name" value="FAD_PCMH"/>
    <property type="match status" value="1"/>
</dbReference>
<dbReference type="Pfam" id="PF01565">
    <property type="entry name" value="FAD_binding_4"/>
    <property type="match status" value="1"/>
</dbReference>
<dbReference type="InterPro" id="IPR016171">
    <property type="entry name" value="Vanillyl_alc_oxidase_C-sub2"/>
</dbReference>
<dbReference type="Proteomes" id="UP000185678">
    <property type="component" value="Unassembled WGS sequence"/>
</dbReference>
<dbReference type="RefSeq" id="WP_076401567.1">
    <property type="nucleotide sequence ID" value="NZ_FTOA01000006.1"/>
</dbReference>
<organism evidence="6 7">
    <name type="scientific">Insolitispirillum peregrinum</name>
    <dbReference type="NCBI Taxonomy" id="80876"/>
    <lineage>
        <taxon>Bacteria</taxon>
        <taxon>Pseudomonadati</taxon>
        <taxon>Pseudomonadota</taxon>
        <taxon>Alphaproteobacteria</taxon>
        <taxon>Rhodospirillales</taxon>
        <taxon>Novispirillaceae</taxon>
        <taxon>Insolitispirillum</taxon>
    </lineage>
</organism>
<sequence length="472" mass="50655">MAVTDAFLSTLRSLVGDKAVLTDASDREPYLTEERGLYRGQAPVVVRPANTAEVAAVVKACADAGISIVPQGGNTGLCGGAVSAETQVILSLGRMNKVRGVDPINFTMTVDAGCILQDLQAEADKMGCYFPLALGAQGTCQIGGNLSTNAGGINVLRYGNTRDLCLGLEVVLPDGRVWDGLRALGKDNTGYALKHLFIGGEGTLGIITGAVLKVYPGLAERQTALLAVDDINAVTALLAKARSWSGDAVTAFELVSRFAFELACRHLSGVNDPFEEAHPWYVLVEFSTSRPNADLRGLFESFLEAAFEDGIIVDGIVAESLEQTRQLWHMREGIPEAQKHEGASIKHDVAVPVSSVPEFLTRALAAVCERLPGLRPCPFGHVGDGNIHFNLTQPVGMDKDEYLALWEDMNRIVHDIVVEMKGSISAEHGVGQLKVEEIIHYKDAVEIDLMRTLKVAMDPKGIMNPGKVVNPQ</sequence>
<evidence type="ECO:0000313" key="6">
    <source>
        <dbReference type="EMBL" id="SIT09177.1"/>
    </source>
</evidence>
<dbReference type="InterPro" id="IPR036318">
    <property type="entry name" value="FAD-bd_PCMH-like_sf"/>
</dbReference>
<protein>
    <submittedName>
        <fullName evidence="6">4-phosphoerythronate dehydrogenase (FAD-dependent)</fullName>
    </submittedName>
</protein>
<evidence type="ECO:0000256" key="3">
    <source>
        <dbReference type="ARBA" id="ARBA00022630"/>
    </source>
</evidence>
<dbReference type="InterPro" id="IPR051264">
    <property type="entry name" value="FAD-oxidored/transferase_4"/>
</dbReference>
<name>A0A1N7PF69_9PROT</name>
<dbReference type="Gene3D" id="3.30.70.2740">
    <property type="match status" value="1"/>
</dbReference>
<gene>
    <name evidence="6" type="ORF">SAMN05421779_106273</name>
</gene>
<dbReference type="InterPro" id="IPR016169">
    <property type="entry name" value="FAD-bd_PCMH_sub2"/>
</dbReference>
<dbReference type="Gene3D" id="3.30.70.2190">
    <property type="match status" value="1"/>
</dbReference>
<dbReference type="PANTHER" id="PTHR43716:SF2">
    <property type="entry name" value="BLL6224 PROTEIN"/>
    <property type="match status" value="1"/>
</dbReference>
<keyword evidence="3" id="KW-0285">Flavoprotein</keyword>
<keyword evidence="7" id="KW-1185">Reference proteome</keyword>
<evidence type="ECO:0000259" key="5">
    <source>
        <dbReference type="PROSITE" id="PS51387"/>
    </source>
</evidence>
<dbReference type="GO" id="GO:0003824">
    <property type="term" value="F:catalytic activity"/>
    <property type="evidence" value="ECO:0007669"/>
    <property type="project" value="InterPro"/>
</dbReference>
<dbReference type="STRING" id="80876.SAMN05421779_106273"/>
<dbReference type="EMBL" id="FTOA01000006">
    <property type="protein sequence ID" value="SIT09177.1"/>
    <property type="molecule type" value="Genomic_DNA"/>
</dbReference>
<dbReference type="InterPro" id="IPR004113">
    <property type="entry name" value="FAD-bd_oxidored_4_C"/>
</dbReference>
<dbReference type="InterPro" id="IPR016164">
    <property type="entry name" value="FAD-linked_Oxase-like_C"/>
</dbReference>
<dbReference type="Gene3D" id="1.10.45.10">
    <property type="entry name" value="Vanillyl-alcohol Oxidase, Chain A, domain 4"/>
    <property type="match status" value="1"/>
</dbReference>
<dbReference type="SUPFAM" id="SSF56176">
    <property type="entry name" value="FAD-binding/transporter-associated domain-like"/>
    <property type="match status" value="1"/>
</dbReference>
<proteinExistence type="inferred from homology"/>
<dbReference type="InterPro" id="IPR016167">
    <property type="entry name" value="FAD-bd_PCMH_sub1"/>
</dbReference>
<dbReference type="FunFam" id="1.10.45.10:FF:000001">
    <property type="entry name" value="D-lactate dehydrogenase mitochondrial"/>
    <property type="match status" value="1"/>
</dbReference>